<evidence type="ECO:0000259" key="7">
    <source>
        <dbReference type="Pfam" id="PF24762"/>
    </source>
</evidence>
<dbReference type="GO" id="GO:0030992">
    <property type="term" value="C:intraciliary transport particle B"/>
    <property type="evidence" value="ECO:0007669"/>
    <property type="project" value="TreeGrafter"/>
</dbReference>
<dbReference type="GO" id="GO:0036064">
    <property type="term" value="C:ciliary basal body"/>
    <property type="evidence" value="ECO:0007669"/>
    <property type="project" value="TreeGrafter"/>
</dbReference>
<feature type="domain" description="IF140/IFT172/WDR19 TPR" evidence="7">
    <location>
        <begin position="511"/>
        <end position="779"/>
    </location>
</feature>
<name>A0A7S2KUZ8_9STRA</name>
<keyword evidence="3" id="KW-0677">Repeat</keyword>
<evidence type="ECO:0000256" key="1">
    <source>
        <dbReference type="ARBA" id="ARBA00004138"/>
    </source>
</evidence>
<feature type="region of interest" description="Disordered" evidence="6">
    <location>
        <begin position="805"/>
        <end position="827"/>
    </location>
</feature>
<comment type="subcellular location">
    <subcellularLocation>
        <location evidence="1">Cell projection</location>
        <location evidence="1">Cilium</location>
    </subcellularLocation>
</comment>
<dbReference type="PANTHER" id="PTHR15722">
    <property type="entry name" value="IFT140/172-RELATED"/>
    <property type="match status" value="1"/>
</dbReference>
<evidence type="ECO:0000256" key="6">
    <source>
        <dbReference type="SAM" id="MobiDB-lite"/>
    </source>
</evidence>
<dbReference type="EMBL" id="HBGY01018596">
    <property type="protein sequence ID" value="CAD9586337.1"/>
    <property type="molecule type" value="Transcribed_RNA"/>
</dbReference>
<keyword evidence="5" id="KW-0966">Cell projection</keyword>
<gene>
    <name evidence="8" type="ORF">LDAN0321_LOCUS11906</name>
</gene>
<keyword evidence="4" id="KW-0969">Cilium</keyword>
<dbReference type="PANTHER" id="PTHR15722:SF2">
    <property type="entry name" value="INTRAFLAGELLAR TRANSPORT PROTEIN 172 HOMOLOG"/>
    <property type="match status" value="1"/>
</dbReference>
<dbReference type="SUPFAM" id="SSF48452">
    <property type="entry name" value="TPR-like"/>
    <property type="match status" value="1"/>
</dbReference>
<dbReference type="Pfam" id="PF24762">
    <property type="entry name" value="TPR_IF140-IFT172"/>
    <property type="match status" value="1"/>
</dbReference>
<evidence type="ECO:0000256" key="4">
    <source>
        <dbReference type="ARBA" id="ARBA00023069"/>
    </source>
</evidence>
<organism evidence="8">
    <name type="scientific">Leptocylindrus danicus</name>
    <dbReference type="NCBI Taxonomy" id="163516"/>
    <lineage>
        <taxon>Eukaryota</taxon>
        <taxon>Sar</taxon>
        <taxon>Stramenopiles</taxon>
        <taxon>Ochrophyta</taxon>
        <taxon>Bacillariophyta</taxon>
        <taxon>Coscinodiscophyceae</taxon>
        <taxon>Chaetocerotophycidae</taxon>
        <taxon>Leptocylindrales</taxon>
        <taxon>Leptocylindraceae</taxon>
        <taxon>Leptocylindrus</taxon>
    </lineage>
</organism>
<evidence type="ECO:0000256" key="3">
    <source>
        <dbReference type="ARBA" id="ARBA00022737"/>
    </source>
</evidence>
<proteinExistence type="predicted"/>
<dbReference type="GO" id="GO:0005930">
    <property type="term" value="C:axoneme"/>
    <property type="evidence" value="ECO:0007669"/>
    <property type="project" value="TreeGrafter"/>
</dbReference>
<protein>
    <recommendedName>
        <fullName evidence="7">IF140/IFT172/WDR19 TPR domain-containing protein</fullName>
    </recommendedName>
</protein>
<keyword evidence="2" id="KW-0853">WD repeat</keyword>
<evidence type="ECO:0000256" key="2">
    <source>
        <dbReference type="ARBA" id="ARBA00022574"/>
    </source>
</evidence>
<feature type="compositionally biased region" description="Basic and acidic residues" evidence="6">
    <location>
        <begin position="805"/>
        <end position="816"/>
    </location>
</feature>
<dbReference type="GO" id="GO:0042073">
    <property type="term" value="P:intraciliary transport"/>
    <property type="evidence" value="ECO:0007669"/>
    <property type="project" value="TreeGrafter"/>
</dbReference>
<dbReference type="InterPro" id="IPR056168">
    <property type="entry name" value="TPR_IF140/IFT172/WDR19"/>
</dbReference>
<reference evidence="8" key="1">
    <citation type="submission" date="2021-01" db="EMBL/GenBank/DDBJ databases">
        <authorList>
            <person name="Corre E."/>
            <person name="Pelletier E."/>
            <person name="Niang G."/>
            <person name="Scheremetjew M."/>
            <person name="Finn R."/>
            <person name="Kale V."/>
            <person name="Holt S."/>
            <person name="Cochrane G."/>
            <person name="Meng A."/>
            <person name="Brown T."/>
            <person name="Cohen L."/>
        </authorList>
    </citation>
    <scope>NUCLEOTIDE SEQUENCE</scope>
    <source>
        <strain evidence="8">B650</strain>
    </source>
</reference>
<evidence type="ECO:0000256" key="5">
    <source>
        <dbReference type="ARBA" id="ARBA00023273"/>
    </source>
</evidence>
<dbReference type="Gene3D" id="1.25.40.470">
    <property type="match status" value="4"/>
</dbReference>
<accession>A0A7S2KUZ8</accession>
<dbReference type="AlphaFoldDB" id="A0A7S2KUZ8"/>
<dbReference type="InterPro" id="IPR011990">
    <property type="entry name" value="TPR-like_helical_dom_sf"/>
</dbReference>
<evidence type="ECO:0000313" key="8">
    <source>
        <dbReference type="EMBL" id="CAD9586337.1"/>
    </source>
</evidence>
<sequence>MNGHKVIAYLVDKQTICIKHINSQATTIINHETRVDFIELNARGHLLLFRDRKFVLHLYDVTSQSKVHLLSDCGYAQWVPGSDVVVAQRNNIMCVWYNLSVPDEVVTREICGEIEGIERTSGRTEVIVDTESSLSSYLLVEELIEFSLAIDDDDHLKALSILRQMELTPQTEAMWLQLQDASVKVHNFHTAEQCAAAVNDHSRAAYYRSLVKLSSKSDAGGLMNGQQSLRLRAKLFEMRKKVDLAEELYLGHNRADEAIKMYDDLSMSAEAIAIAEHYQGNEAGDRKRKYFEALVSSNQNAAAAELKVDSKEYLEGIGLYVKAGMPGRAAGVILEHGIVQPLSLIENVASALDKNELFEHAGKFYFERLNKPKLAIDAYVQGKMYRNAVDLSRKYEPSEVVHLEKQWGDYLLMVKNKPDEAIEHYMEAHAYTHAFEAALKCKRLSLASSLINELDCAEAHPAYTKLGHHFVRAGNFDEAETCFTEGNQHIKAINMYIEAGIWDKAEILARKYLSEDELDIFSRRLANYLEGLGHLERAEQILISNHAIAEVVSMYTKNRLFDSISHMSVKSAAAFVSETNKGIAELLEEEGNYKAASKHFCLCGDWSQAVSLCKANEMWEDAIQVAKTHGEQESVNEIAYSCFVSSSEAAGLELVNKLGVANEALEFAVERGCFDHALSIAKCCEHEKICYVHFKYALQLENTQQYSKAEVEFLLAKKPREAIDMYLAQRNFDAAARLATEHHISEATILAEAEHARESGDFKMAEGMFLMANKPQFALEVYEKEGMWDEANRIISAYFPEQIEENRHQDSTRSEELTPGGAVDTNSRLEDDAIDWCETGGGNADCIPIQRDNAVKVDLFAIEQDIIGQRCDHAISALMSLGAPYGQEYMDLYRRIVVGVLGRDDSRHDESFEVQARSVSDLKELLRQARINANGMPAPSFERMFLAVHYTDMLYLSIHHSLWDISTKCSITLLQFLDYIPPDKAFFVAGREAKRQEHISLAFILFNRYVDVYEAVEENDLSSANIDDTLDGTIVPAIVA</sequence>